<reference evidence="1 2" key="2">
    <citation type="submission" date="2013-09" db="EMBL/GenBank/DDBJ databases">
        <title>Whole genome comparison of six Crocosphaera watsonii strains with differing phenotypes.</title>
        <authorList>
            <person name="Bench S.R."/>
            <person name="Heller P."/>
            <person name="Frank I."/>
            <person name="Arciniega M."/>
            <person name="Shilova I.N."/>
            <person name="Zehr J.P."/>
        </authorList>
    </citation>
    <scope>NUCLEOTIDE SEQUENCE [LARGE SCALE GENOMIC DNA]</scope>
    <source>
        <strain evidence="1 2">WH 8502</strain>
    </source>
</reference>
<reference evidence="1 2" key="1">
    <citation type="submission" date="2013-01" db="EMBL/GenBank/DDBJ databases">
        <authorList>
            <person name="Bench S."/>
        </authorList>
    </citation>
    <scope>NUCLEOTIDE SEQUENCE [LARGE SCALE GENOMIC DNA]</scope>
    <source>
        <strain evidence="1 2">WH 8502</strain>
    </source>
</reference>
<name>T2ICV1_CROWT</name>
<proteinExistence type="predicted"/>
<gene>
    <name evidence="1" type="ORF">CWATWH8502_816</name>
</gene>
<sequence length="49" mass="5466">MLRIISLVRFGQNISNKSSEFGVRSSEFGVRSSEFGVRSSEFGNQLLVI</sequence>
<dbReference type="GO" id="GO:0004131">
    <property type="term" value="F:cytosine deaminase activity"/>
    <property type="evidence" value="ECO:0007669"/>
    <property type="project" value="UniProtKB-EC"/>
</dbReference>
<accession>T2ICV1</accession>
<evidence type="ECO:0000313" key="2">
    <source>
        <dbReference type="Proteomes" id="UP000018348"/>
    </source>
</evidence>
<organism evidence="1 2">
    <name type="scientific">Crocosphaera watsonii WH 8502</name>
    <dbReference type="NCBI Taxonomy" id="423474"/>
    <lineage>
        <taxon>Bacteria</taxon>
        <taxon>Bacillati</taxon>
        <taxon>Cyanobacteriota</taxon>
        <taxon>Cyanophyceae</taxon>
        <taxon>Oscillatoriophycideae</taxon>
        <taxon>Chroococcales</taxon>
        <taxon>Aphanothecaceae</taxon>
        <taxon>Crocosphaera</taxon>
    </lineage>
</organism>
<dbReference type="Proteomes" id="UP000018348">
    <property type="component" value="Unassembled WGS sequence"/>
</dbReference>
<evidence type="ECO:0000313" key="1">
    <source>
        <dbReference type="EMBL" id="CCQ50657.1"/>
    </source>
</evidence>
<dbReference type="EC" id="3.5.4.1" evidence="1"/>
<dbReference type="EMBL" id="CAQK01000331">
    <property type="protein sequence ID" value="CCQ50657.1"/>
    <property type="molecule type" value="Genomic_DNA"/>
</dbReference>
<keyword evidence="1" id="KW-0378">Hydrolase</keyword>
<protein>
    <submittedName>
        <fullName evidence="1">Cytosine deaminase</fullName>
        <ecNumber evidence="1">3.5.4.1</ecNumber>
    </submittedName>
</protein>
<dbReference type="AlphaFoldDB" id="T2ICV1"/>
<comment type="caution">
    <text evidence="1">The sequence shown here is derived from an EMBL/GenBank/DDBJ whole genome shotgun (WGS) entry which is preliminary data.</text>
</comment>